<evidence type="ECO:0000256" key="1">
    <source>
        <dbReference type="SAM" id="MobiDB-lite"/>
    </source>
</evidence>
<dbReference type="GeneID" id="30908801"/>
<accession>A0A1B1DYK8</accession>
<keyword evidence="2" id="KW-0812">Transmembrane</keyword>
<dbReference type="AlphaFoldDB" id="A0A1B1DYK8"/>
<dbReference type="RefSeq" id="XP_019914577.1">
    <property type="nucleotide sequence ID" value="XM_020058882.1"/>
</dbReference>
<organism evidence="3 4">
    <name type="scientific">Plasmodium coatneyi</name>
    <dbReference type="NCBI Taxonomy" id="208452"/>
    <lineage>
        <taxon>Eukaryota</taxon>
        <taxon>Sar</taxon>
        <taxon>Alveolata</taxon>
        <taxon>Apicomplexa</taxon>
        <taxon>Aconoidasida</taxon>
        <taxon>Haemosporida</taxon>
        <taxon>Plasmodiidae</taxon>
        <taxon>Plasmodium</taxon>
    </lineage>
</organism>
<evidence type="ECO:0000313" key="3">
    <source>
        <dbReference type="EMBL" id="ANQ07882.1"/>
    </source>
</evidence>
<feature type="compositionally biased region" description="Basic and acidic residues" evidence="1">
    <location>
        <begin position="177"/>
        <end position="187"/>
    </location>
</feature>
<protein>
    <submittedName>
        <fullName evidence="3">Uncharacterized protein</fullName>
    </submittedName>
</protein>
<evidence type="ECO:0000313" key="4">
    <source>
        <dbReference type="Proteomes" id="UP000092716"/>
    </source>
</evidence>
<feature type="region of interest" description="Disordered" evidence="1">
    <location>
        <begin position="42"/>
        <end position="64"/>
    </location>
</feature>
<keyword evidence="4" id="KW-1185">Reference proteome</keyword>
<name>A0A1B1DYK8_9APIC</name>
<reference evidence="4" key="1">
    <citation type="submission" date="2016-06" db="EMBL/GenBank/DDBJ databases">
        <title>First high quality genome sequence of Plasmodium coatneyi using continuous long reads from single molecule, real-time sequencing.</title>
        <authorList>
            <person name="Chien J.-T."/>
            <person name="Pakala S.B."/>
            <person name="Geraldo J.A."/>
            <person name="Lapp S.A."/>
            <person name="Barnwell J.W."/>
            <person name="Kissinger J.C."/>
            <person name="Galinski M.R."/>
            <person name="Humphrey J.C."/>
        </authorList>
    </citation>
    <scope>NUCLEOTIDE SEQUENCE [LARGE SCALE GENOMIC DNA]</scope>
    <source>
        <strain evidence="4">Hackeri</strain>
    </source>
</reference>
<keyword evidence="2" id="KW-0472">Membrane</keyword>
<dbReference type="KEGG" id="pcot:PCOAH_00020750"/>
<evidence type="ECO:0000256" key="2">
    <source>
        <dbReference type="SAM" id="Phobius"/>
    </source>
</evidence>
<sequence length="425" mass="48913">MLESLCIDLINELLLTKYKFLLAMKLNSMLSAKCQSCSKNKVEEDGHEGESSSPAGNSTPVPPMEEKYNYANFCDLKRKEMRKKKIKKYNFKRLRKYVRDLKEHREVDSLEGKKDQSPTCEAICPMSTGQGDTLHDSTPHDCAPPLLTLRSKKNPVGRKNILLHLKEGRILKKRKNSPCEEHDDGRKVPMASPALEKTRNEQKVDHRMRMLNDELCEYIRNDFYPFLPLYNFEEEPLPNNKNRISLLLSKEKMNSISKNRKKIKGTLRGGYTKGPVLLSSKKLNTHYVKFLSKFRMLIKRVKQRNSEGDTTQMQGDDPKYTILKTLLYLKGGSVSSTTSCASSRGGHWRELARGPTHRKDPSKALLHLDGRSEGYHHQVYRAISTIRFLKESLHILRMDTIYIFVFFASYVNGILARLQRRGSGD</sequence>
<dbReference type="EMBL" id="CP016246">
    <property type="protein sequence ID" value="ANQ07882.1"/>
    <property type="molecule type" value="Genomic_DNA"/>
</dbReference>
<dbReference type="VEuPathDB" id="PlasmoDB:PCOAH_00020750"/>
<keyword evidence="2" id="KW-1133">Transmembrane helix</keyword>
<feature type="region of interest" description="Disordered" evidence="1">
    <location>
        <begin position="176"/>
        <end position="201"/>
    </location>
</feature>
<dbReference type="OrthoDB" id="372430at2759"/>
<gene>
    <name evidence="3" type="ORF">PCOAH_00020750</name>
</gene>
<feature type="transmembrane region" description="Helical" evidence="2">
    <location>
        <begin position="400"/>
        <end position="418"/>
    </location>
</feature>
<dbReference type="Proteomes" id="UP000092716">
    <property type="component" value="Chromosome 8"/>
</dbReference>
<proteinExistence type="predicted"/>